<dbReference type="GO" id="GO:0008652">
    <property type="term" value="P:amino acid biosynthetic process"/>
    <property type="evidence" value="ECO:0007669"/>
    <property type="project" value="UniProtKB-KW"/>
</dbReference>
<feature type="domain" description="D-isomer specific 2-hydroxyacid dehydrogenase catalytic" evidence="6">
    <location>
        <begin position="26"/>
        <end position="317"/>
    </location>
</feature>
<dbReference type="GO" id="GO:0016616">
    <property type="term" value="F:oxidoreductase activity, acting on the CH-OH group of donors, NAD or NADP as acceptor"/>
    <property type="evidence" value="ECO:0007669"/>
    <property type="project" value="InterPro"/>
</dbReference>
<dbReference type="GO" id="GO:0051287">
    <property type="term" value="F:NAD binding"/>
    <property type="evidence" value="ECO:0007669"/>
    <property type="project" value="InterPro"/>
</dbReference>
<name>A0A1G2P177_9BACT</name>
<dbReference type="InterPro" id="IPR006139">
    <property type="entry name" value="D-isomer_2_OHA_DH_cat_dom"/>
</dbReference>
<organism evidence="8 9">
    <name type="scientific">Candidatus Taylorbacteria bacterium RIFCSPLOWO2_02_FULL_46_40</name>
    <dbReference type="NCBI Taxonomy" id="1802329"/>
    <lineage>
        <taxon>Bacteria</taxon>
        <taxon>Candidatus Tayloriibacteriota</taxon>
    </lineage>
</organism>
<evidence type="ECO:0000313" key="9">
    <source>
        <dbReference type="Proteomes" id="UP000176429"/>
    </source>
</evidence>
<evidence type="ECO:0000256" key="2">
    <source>
        <dbReference type="ARBA" id="ARBA00022605"/>
    </source>
</evidence>
<keyword evidence="3 5" id="KW-0560">Oxidoreductase</keyword>
<keyword evidence="4" id="KW-0520">NAD</keyword>
<evidence type="ECO:0000256" key="5">
    <source>
        <dbReference type="RuleBase" id="RU003719"/>
    </source>
</evidence>
<feature type="domain" description="D-isomer specific 2-hydroxyacid dehydrogenase NAD-binding" evidence="7">
    <location>
        <begin position="113"/>
        <end position="296"/>
    </location>
</feature>
<comment type="similarity">
    <text evidence="1 5">Belongs to the D-isomer specific 2-hydroxyacid dehydrogenase family.</text>
</comment>
<dbReference type="PANTHER" id="PTHR42789:SF1">
    <property type="entry name" value="D-ISOMER SPECIFIC 2-HYDROXYACID DEHYDROGENASE FAMILY PROTEIN (AFU_ORTHOLOGUE AFUA_6G10090)"/>
    <property type="match status" value="1"/>
</dbReference>
<dbReference type="SUPFAM" id="SSF52283">
    <property type="entry name" value="Formate/glycerate dehydrogenase catalytic domain-like"/>
    <property type="match status" value="1"/>
</dbReference>
<evidence type="ECO:0008006" key="10">
    <source>
        <dbReference type="Google" id="ProtNLM"/>
    </source>
</evidence>
<dbReference type="PROSITE" id="PS00065">
    <property type="entry name" value="D_2_HYDROXYACID_DH_1"/>
    <property type="match status" value="1"/>
</dbReference>
<dbReference type="AlphaFoldDB" id="A0A1G2P177"/>
<sequence length="319" mass="35411">MDIILFESHQYDSRALNLYRTLGDVYLISDLEKKPILKRKVFGVAGIIVIRNHIRADKSFVGQFPKLKIIACPTTGLNHIDLSYASERRIRVISLRGETVFLNKITSTAEHAFALILSLARHIPWAFDSVKGGCWLREGYIGNELNRKTLGIVGLGRLGKMVARYALAFGMRVVAFDPFVSMTIMKKIGTKKISRDALFGISDTVSLHLPLNENTAQSIGGREFSLMKKTAFLINTSRGEVIVRGDLYSALKSKTIGGAAIDVMDDEDSSGVHLKTDPLYLYAREHKNLIITPHIGGMSVESMAATEEFIAKKVVKLLK</sequence>
<dbReference type="Gene3D" id="3.40.50.720">
    <property type="entry name" value="NAD(P)-binding Rossmann-like Domain"/>
    <property type="match status" value="2"/>
</dbReference>
<dbReference type="Pfam" id="PF02826">
    <property type="entry name" value="2-Hacid_dh_C"/>
    <property type="match status" value="1"/>
</dbReference>
<dbReference type="InterPro" id="IPR006140">
    <property type="entry name" value="D-isomer_DH_NAD-bd"/>
</dbReference>
<keyword evidence="2" id="KW-0028">Amino-acid biosynthesis</keyword>
<dbReference type="InterPro" id="IPR029753">
    <property type="entry name" value="D-isomer_DH_CS"/>
</dbReference>
<dbReference type="EMBL" id="MHSH01000012">
    <property type="protein sequence ID" value="OHA42096.1"/>
    <property type="molecule type" value="Genomic_DNA"/>
</dbReference>
<comment type="caution">
    <text evidence="8">The sequence shown here is derived from an EMBL/GenBank/DDBJ whole genome shotgun (WGS) entry which is preliminary data.</text>
</comment>
<gene>
    <name evidence="8" type="ORF">A3H68_03265</name>
</gene>
<evidence type="ECO:0000259" key="6">
    <source>
        <dbReference type="Pfam" id="PF00389"/>
    </source>
</evidence>
<dbReference type="Proteomes" id="UP000176429">
    <property type="component" value="Unassembled WGS sequence"/>
</dbReference>
<evidence type="ECO:0000256" key="4">
    <source>
        <dbReference type="ARBA" id="ARBA00023027"/>
    </source>
</evidence>
<dbReference type="PANTHER" id="PTHR42789">
    <property type="entry name" value="D-ISOMER SPECIFIC 2-HYDROXYACID DEHYDROGENASE FAMILY PROTEIN (AFU_ORTHOLOGUE AFUA_6G10090)"/>
    <property type="match status" value="1"/>
</dbReference>
<evidence type="ECO:0000259" key="7">
    <source>
        <dbReference type="Pfam" id="PF02826"/>
    </source>
</evidence>
<accession>A0A1G2P177</accession>
<dbReference type="PROSITE" id="PS00671">
    <property type="entry name" value="D_2_HYDROXYACID_DH_3"/>
    <property type="match status" value="1"/>
</dbReference>
<proteinExistence type="inferred from homology"/>
<dbReference type="SUPFAM" id="SSF51735">
    <property type="entry name" value="NAD(P)-binding Rossmann-fold domains"/>
    <property type="match status" value="1"/>
</dbReference>
<reference evidence="8 9" key="1">
    <citation type="journal article" date="2016" name="Nat. Commun.">
        <title>Thousands of microbial genomes shed light on interconnected biogeochemical processes in an aquifer system.</title>
        <authorList>
            <person name="Anantharaman K."/>
            <person name="Brown C.T."/>
            <person name="Hug L.A."/>
            <person name="Sharon I."/>
            <person name="Castelle C.J."/>
            <person name="Probst A.J."/>
            <person name="Thomas B.C."/>
            <person name="Singh A."/>
            <person name="Wilkins M.J."/>
            <person name="Karaoz U."/>
            <person name="Brodie E.L."/>
            <person name="Williams K.H."/>
            <person name="Hubbard S.S."/>
            <person name="Banfield J.F."/>
        </authorList>
    </citation>
    <scope>NUCLEOTIDE SEQUENCE [LARGE SCALE GENOMIC DNA]</scope>
</reference>
<evidence type="ECO:0000256" key="1">
    <source>
        <dbReference type="ARBA" id="ARBA00005854"/>
    </source>
</evidence>
<evidence type="ECO:0000256" key="3">
    <source>
        <dbReference type="ARBA" id="ARBA00023002"/>
    </source>
</evidence>
<dbReference type="Pfam" id="PF00389">
    <property type="entry name" value="2-Hacid_dh"/>
    <property type="match status" value="1"/>
</dbReference>
<dbReference type="InterPro" id="IPR050857">
    <property type="entry name" value="D-2-hydroxyacid_DH"/>
</dbReference>
<dbReference type="InterPro" id="IPR036291">
    <property type="entry name" value="NAD(P)-bd_dom_sf"/>
</dbReference>
<evidence type="ECO:0000313" key="8">
    <source>
        <dbReference type="EMBL" id="OHA42096.1"/>
    </source>
</evidence>
<protein>
    <recommendedName>
        <fullName evidence="10">Hydroxyacid dehydrogenase</fullName>
    </recommendedName>
</protein>
<dbReference type="InterPro" id="IPR029752">
    <property type="entry name" value="D-isomer_DH_CS1"/>
</dbReference>